<feature type="domain" description="HTH cro/C1-type" evidence="1">
    <location>
        <begin position="22"/>
        <end position="76"/>
    </location>
</feature>
<dbReference type="Pfam" id="PF01381">
    <property type="entry name" value="HTH_3"/>
    <property type="match status" value="1"/>
</dbReference>
<dbReference type="InterPro" id="IPR010982">
    <property type="entry name" value="Lambda_DNA-bd_dom_sf"/>
</dbReference>
<dbReference type="InterPro" id="IPR001387">
    <property type="entry name" value="Cro/C1-type_HTH"/>
</dbReference>
<dbReference type="SMART" id="SM00530">
    <property type="entry name" value="HTH_XRE"/>
    <property type="match status" value="1"/>
</dbReference>
<name>A0AB37ZCA7_9PSED</name>
<gene>
    <name evidence="2" type="ORF">SAMN05216370_2953</name>
</gene>
<evidence type="ECO:0000313" key="3">
    <source>
        <dbReference type="Proteomes" id="UP000242418"/>
    </source>
</evidence>
<reference evidence="2 3" key="1">
    <citation type="submission" date="2016-10" db="EMBL/GenBank/DDBJ databases">
        <authorList>
            <person name="Varghese N."/>
            <person name="Submissions S."/>
        </authorList>
    </citation>
    <scope>NUCLEOTIDE SEQUENCE [LARGE SCALE GENOMIC DNA]</scope>
    <source>
        <strain evidence="2 3">DSM 17833</strain>
    </source>
</reference>
<sequence>MNTSDTCQQPRTLTPTELAKCIRLFREAKRWSQEQLAEISGLSERTIQRVEKGLSGDINTRRALARAFDFEDIDVFNKAYEIPSEEELKAAQEKFDKENVTLAAKPLTTGRQLAKLATTCTMDISEPAFELAREAEEAFSDLVDSFREYRDCADLYSERDKIGVYDEMQAVIDALKRLGVSLLYAEQKVKLKWGADPATPPMPANILYVVAFPLGEEPEHFATPRSGGISL</sequence>
<organism evidence="2 3">
    <name type="scientific">Pseudomonas peli</name>
    <dbReference type="NCBI Taxonomy" id="592361"/>
    <lineage>
        <taxon>Bacteria</taxon>
        <taxon>Pseudomonadati</taxon>
        <taxon>Pseudomonadota</taxon>
        <taxon>Gammaproteobacteria</taxon>
        <taxon>Pseudomonadales</taxon>
        <taxon>Pseudomonadaceae</taxon>
        <taxon>Pseudomonas</taxon>
    </lineage>
</organism>
<keyword evidence="3" id="KW-1185">Reference proteome</keyword>
<evidence type="ECO:0000259" key="1">
    <source>
        <dbReference type="PROSITE" id="PS50943"/>
    </source>
</evidence>
<dbReference type="GO" id="GO:0003677">
    <property type="term" value="F:DNA binding"/>
    <property type="evidence" value="ECO:0007669"/>
    <property type="project" value="InterPro"/>
</dbReference>
<proteinExistence type="predicted"/>
<dbReference type="EMBL" id="FMTL01000002">
    <property type="protein sequence ID" value="SCW70313.1"/>
    <property type="molecule type" value="Genomic_DNA"/>
</dbReference>
<comment type="caution">
    <text evidence="2">The sequence shown here is derived from an EMBL/GenBank/DDBJ whole genome shotgun (WGS) entry which is preliminary data.</text>
</comment>
<dbReference type="AlphaFoldDB" id="A0AB37ZCA7"/>
<dbReference type="Gene3D" id="1.10.260.40">
    <property type="entry name" value="lambda repressor-like DNA-binding domains"/>
    <property type="match status" value="1"/>
</dbReference>
<accession>A0AB37ZCA7</accession>
<dbReference type="PROSITE" id="PS50943">
    <property type="entry name" value="HTH_CROC1"/>
    <property type="match status" value="1"/>
</dbReference>
<evidence type="ECO:0000313" key="2">
    <source>
        <dbReference type="EMBL" id="SCW70313.1"/>
    </source>
</evidence>
<protein>
    <submittedName>
        <fullName evidence="2">Transcriptional regulator, contains XRE-family HTH domain</fullName>
    </submittedName>
</protein>
<dbReference type="CDD" id="cd00093">
    <property type="entry name" value="HTH_XRE"/>
    <property type="match status" value="1"/>
</dbReference>
<dbReference type="SUPFAM" id="SSF47413">
    <property type="entry name" value="lambda repressor-like DNA-binding domains"/>
    <property type="match status" value="1"/>
</dbReference>
<dbReference type="Proteomes" id="UP000242418">
    <property type="component" value="Unassembled WGS sequence"/>
</dbReference>
<dbReference type="RefSeq" id="WP_090253725.1">
    <property type="nucleotide sequence ID" value="NZ_FMTL01000002.1"/>
</dbReference>